<evidence type="ECO:0000256" key="8">
    <source>
        <dbReference type="ARBA" id="ARBA00049120"/>
    </source>
</evidence>
<dbReference type="GO" id="GO:0003677">
    <property type="term" value="F:DNA binding"/>
    <property type="evidence" value="ECO:0007669"/>
    <property type="project" value="UniProtKB-KW"/>
</dbReference>
<dbReference type="SUPFAM" id="SSF53335">
    <property type="entry name" value="S-adenosyl-L-methionine-dependent methyltransferases"/>
    <property type="match status" value="1"/>
</dbReference>
<keyword evidence="9" id="KW-0175">Coiled coil</keyword>
<feature type="non-terminal residue" evidence="11">
    <location>
        <position position="1"/>
    </location>
</feature>
<dbReference type="EC" id="2.1.1.113" evidence="2"/>
<evidence type="ECO:0000256" key="6">
    <source>
        <dbReference type="ARBA" id="ARBA00022747"/>
    </source>
</evidence>
<dbReference type="EMBL" id="UINC01028024">
    <property type="protein sequence ID" value="SVB08289.1"/>
    <property type="molecule type" value="Genomic_DNA"/>
</dbReference>
<name>A0A382B3N5_9ZZZZ</name>
<evidence type="ECO:0000259" key="10">
    <source>
        <dbReference type="Pfam" id="PF01555"/>
    </source>
</evidence>
<proteinExistence type="inferred from homology"/>
<dbReference type="AlphaFoldDB" id="A0A382B3N5"/>
<dbReference type="GO" id="GO:0032259">
    <property type="term" value="P:methylation"/>
    <property type="evidence" value="ECO:0007669"/>
    <property type="project" value="UniProtKB-KW"/>
</dbReference>
<evidence type="ECO:0000256" key="2">
    <source>
        <dbReference type="ARBA" id="ARBA00012185"/>
    </source>
</evidence>
<accession>A0A382B3N5</accession>
<keyword evidence="3" id="KW-0489">Methyltransferase</keyword>
<keyword evidence="4" id="KW-0808">Transferase</keyword>
<dbReference type="Gene3D" id="3.40.50.150">
    <property type="entry name" value="Vaccinia Virus protein VP39"/>
    <property type="match status" value="1"/>
</dbReference>
<dbReference type="PROSITE" id="PS00093">
    <property type="entry name" value="N4_MTASE"/>
    <property type="match status" value="1"/>
</dbReference>
<evidence type="ECO:0000256" key="9">
    <source>
        <dbReference type="SAM" id="Coils"/>
    </source>
</evidence>
<dbReference type="PRINTS" id="PR00508">
    <property type="entry name" value="S21N4MTFRASE"/>
</dbReference>
<keyword evidence="6" id="KW-0680">Restriction system</keyword>
<feature type="coiled-coil region" evidence="9">
    <location>
        <begin position="220"/>
        <end position="247"/>
    </location>
</feature>
<protein>
    <recommendedName>
        <fullName evidence="2">site-specific DNA-methyltransferase (cytosine-N(4)-specific)</fullName>
        <ecNumber evidence="2">2.1.1.113</ecNumber>
    </recommendedName>
</protein>
<sequence length="276" mass="32090">VNLNKIYLGNCLDLLKSFGDNVFNIGITSPPYNKLQSGGGKGSLFGPIIYDSFNDTLPEDEYQSQQIEVLNELYRTIKPGGSFFYNHKVRHSKNSIIHPIEWLIKTDWSIKQEIVWDRMTAINMRGFHFWQNHERIYWLYKPKEDKTSDEMKSKHAKLLSIWRFLPDRYNNHPAPFPLVLPIRIIKSLLNGKNGLVIDPYMGSGTTAVASKLLGCDYVGIDVSEKYIKEAQDRIDKFETERGILDEENKLHAITGKTYVERMRAKQIKENEFWDVK</sequence>
<comment type="similarity">
    <text evidence="1">Belongs to the N(4)/N(6)-methyltransferase family. N(4) subfamily.</text>
</comment>
<keyword evidence="5" id="KW-0949">S-adenosyl-L-methionine</keyword>
<feature type="domain" description="DNA methylase N-4/N-6" evidence="10">
    <location>
        <begin position="26"/>
        <end position="231"/>
    </location>
</feature>
<organism evidence="11">
    <name type="scientific">marine metagenome</name>
    <dbReference type="NCBI Taxonomy" id="408172"/>
    <lineage>
        <taxon>unclassified sequences</taxon>
        <taxon>metagenomes</taxon>
        <taxon>ecological metagenomes</taxon>
    </lineage>
</organism>
<dbReference type="GO" id="GO:0008170">
    <property type="term" value="F:N-methyltransferase activity"/>
    <property type="evidence" value="ECO:0007669"/>
    <property type="project" value="InterPro"/>
</dbReference>
<evidence type="ECO:0000256" key="7">
    <source>
        <dbReference type="ARBA" id="ARBA00023125"/>
    </source>
</evidence>
<comment type="catalytic activity">
    <reaction evidence="8">
        <text>a 2'-deoxycytidine in DNA + S-adenosyl-L-methionine = an N(4)-methyl-2'-deoxycytidine in DNA + S-adenosyl-L-homocysteine + H(+)</text>
        <dbReference type="Rhea" id="RHEA:16857"/>
        <dbReference type="Rhea" id="RHEA-COMP:11369"/>
        <dbReference type="Rhea" id="RHEA-COMP:13674"/>
        <dbReference type="ChEBI" id="CHEBI:15378"/>
        <dbReference type="ChEBI" id="CHEBI:57856"/>
        <dbReference type="ChEBI" id="CHEBI:59789"/>
        <dbReference type="ChEBI" id="CHEBI:85452"/>
        <dbReference type="ChEBI" id="CHEBI:137933"/>
        <dbReference type="EC" id="2.1.1.113"/>
    </reaction>
</comment>
<dbReference type="Pfam" id="PF01555">
    <property type="entry name" value="N6_N4_Mtase"/>
    <property type="match status" value="1"/>
</dbReference>
<dbReference type="InterPro" id="IPR017985">
    <property type="entry name" value="MeTrfase_CN4_CS"/>
</dbReference>
<reference evidence="11" key="1">
    <citation type="submission" date="2018-05" db="EMBL/GenBank/DDBJ databases">
        <authorList>
            <person name="Lanie J.A."/>
            <person name="Ng W.-L."/>
            <person name="Kazmierczak K.M."/>
            <person name="Andrzejewski T.M."/>
            <person name="Davidsen T.M."/>
            <person name="Wayne K.J."/>
            <person name="Tettelin H."/>
            <person name="Glass J.I."/>
            <person name="Rusch D."/>
            <person name="Podicherti R."/>
            <person name="Tsui H.-C.T."/>
            <person name="Winkler M.E."/>
        </authorList>
    </citation>
    <scope>NUCLEOTIDE SEQUENCE</scope>
</reference>
<dbReference type="InterPro" id="IPR002941">
    <property type="entry name" value="DNA_methylase_N4/N6"/>
</dbReference>
<evidence type="ECO:0000313" key="11">
    <source>
        <dbReference type="EMBL" id="SVB08289.1"/>
    </source>
</evidence>
<evidence type="ECO:0000256" key="5">
    <source>
        <dbReference type="ARBA" id="ARBA00022691"/>
    </source>
</evidence>
<evidence type="ECO:0000256" key="1">
    <source>
        <dbReference type="ARBA" id="ARBA00010203"/>
    </source>
</evidence>
<dbReference type="InterPro" id="IPR029063">
    <property type="entry name" value="SAM-dependent_MTases_sf"/>
</dbReference>
<dbReference type="GO" id="GO:0009307">
    <property type="term" value="P:DNA restriction-modification system"/>
    <property type="evidence" value="ECO:0007669"/>
    <property type="project" value="UniProtKB-KW"/>
</dbReference>
<keyword evidence="7" id="KW-0238">DNA-binding</keyword>
<dbReference type="GO" id="GO:0015667">
    <property type="term" value="F:site-specific DNA-methyltransferase (cytosine-N4-specific) activity"/>
    <property type="evidence" value="ECO:0007669"/>
    <property type="project" value="UniProtKB-EC"/>
</dbReference>
<gene>
    <name evidence="11" type="ORF">METZ01_LOCUS161143</name>
</gene>
<dbReference type="InterPro" id="IPR001091">
    <property type="entry name" value="RM_Methyltransferase"/>
</dbReference>
<evidence type="ECO:0000256" key="3">
    <source>
        <dbReference type="ARBA" id="ARBA00022603"/>
    </source>
</evidence>
<evidence type="ECO:0000256" key="4">
    <source>
        <dbReference type="ARBA" id="ARBA00022679"/>
    </source>
</evidence>